<dbReference type="AlphaFoldDB" id="A0A4D4N487"/>
<evidence type="ECO:0000313" key="3">
    <source>
        <dbReference type="Proteomes" id="UP000299211"/>
    </source>
</evidence>
<feature type="region of interest" description="Disordered" evidence="1">
    <location>
        <begin position="1"/>
        <end position="194"/>
    </location>
</feature>
<reference evidence="2 3" key="1">
    <citation type="submission" date="2019-04" db="EMBL/GenBank/DDBJ databases">
        <title>Draft genome sequences of Streptomyces avermitilis ATCC 31267.</title>
        <authorList>
            <person name="Komaki H."/>
            <person name="Tamura T."/>
            <person name="Hosoyama A."/>
        </authorList>
    </citation>
    <scope>NUCLEOTIDE SEQUENCE [LARGE SCALE GENOMIC DNA]</scope>
    <source>
        <strain evidence="2 3">ATCC 31267</strain>
    </source>
</reference>
<feature type="compositionally biased region" description="Pro residues" evidence="1">
    <location>
        <begin position="59"/>
        <end position="68"/>
    </location>
</feature>
<name>A0A4D4N487_STRAX</name>
<evidence type="ECO:0000313" key="2">
    <source>
        <dbReference type="EMBL" id="GDY78037.1"/>
    </source>
</evidence>
<dbReference type="Proteomes" id="UP000299211">
    <property type="component" value="Unassembled WGS sequence"/>
</dbReference>
<proteinExistence type="predicted"/>
<comment type="caution">
    <text evidence="2">The sequence shown here is derived from an EMBL/GenBank/DDBJ whole genome shotgun (WGS) entry which is preliminary data.</text>
</comment>
<protein>
    <submittedName>
        <fullName evidence="2">Uncharacterized protein</fullName>
    </submittedName>
</protein>
<accession>A0A4D4N487</accession>
<feature type="compositionally biased region" description="Pro residues" evidence="1">
    <location>
        <begin position="150"/>
        <end position="159"/>
    </location>
</feature>
<sequence>MSQQGERSTGHEDDWWGQLYDDSTADTGPAAAADSLDDRFASAAGTVGQPAPRDTAGAPLPPTAPPSVPEQRAGGGPAAPARGSESPAAPARGADPPGGTPAPRRGGPERPTPQGEQGELTPQGKQGALGEPSVPADATPIRRDATSRPATPPLGNPRPPVRRAPRPSRPDGGPRGSARTRPRLPRPGKAASSR</sequence>
<evidence type="ECO:0000256" key="1">
    <source>
        <dbReference type="SAM" id="MobiDB-lite"/>
    </source>
</evidence>
<feature type="compositionally biased region" description="Low complexity" evidence="1">
    <location>
        <begin position="78"/>
        <end position="105"/>
    </location>
</feature>
<dbReference type="EMBL" id="BJHY01000001">
    <property type="protein sequence ID" value="GDY78037.1"/>
    <property type="molecule type" value="Genomic_DNA"/>
</dbReference>
<gene>
    <name evidence="2" type="ORF">SAV31267_075220</name>
</gene>
<organism evidence="2 3">
    <name type="scientific">Streptomyces avermitilis</name>
    <dbReference type="NCBI Taxonomy" id="33903"/>
    <lineage>
        <taxon>Bacteria</taxon>
        <taxon>Bacillati</taxon>
        <taxon>Actinomycetota</taxon>
        <taxon>Actinomycetes</taxon>
        <taxon>Kitasatosporales</taxon>
        <taxon>Streptomycetaceae</taxon>
        <taxon>Streptomyces</taxon>
    </lineage>
</organism>